<keyword evidence="2 6" id="KW-0479">Metal-binding</keyword>
<dbReference type="Pfam" id="PF00107">
    <property type="entry name" value="ADH_zinc_N"/>
    <property type="match status" value="1"/>
</dbReference>
<evidence type="ECO:0000256" key="6">
    <source>
        <dbReference type="PROSITE-ProRule" id="PRU00433"/>
    </source>
</evidence>
<proteinExistence type="inferred from homology"/>
<evidence type="ECO:0000256" key="2">
    <source>
        <dbReference type="ARBA" id="ARBA00022723"/>
    </source>
</evidence>
<dbReference type="InterPro" id="IPR009056">
    <property type="entry name" value="Cyt_c-like_dom"/>
</dbReference>
<dbReference type="InterPro" id="IPR036291">
    <property type="entry name" value="NAD(P)-bd_dom_sf"/>
</dbReference>
<dbReference type="InterPro" id="IPR011032">
    <property type="entry name" value="GroES-like_sf"/>
</dbReference>
<keyword evidence="3 7" id="KW-0862">Zinc</keyword>
<evidence type="ECO:0000256" key="3">
    <source>
        <dbReference type="ARBA" id="ARBA00022833"/>
    </source>
</evidence>
<keyword evidence="10" id="KW-1185">Reference proteome</keyword>
<comment type="cofactor">
    <cofactor evidence="1 7">
        <name>Zn(2+)</name>
        <dbReference type="ChEBI" id="CHEBI:29105"/>
    </cofactor>
</comment>
<organism evidence="9 10">
    <name type="scientific">Alteromonas ponticola</name>
    <dbReference type="NCBI Taxonomy" id="2720613"/>
    <lineage>
        <taxon>Bacteria</taxon>
        <taxon>Pseudomonadati</taxon>
        <taxon>Pseudomonadota</taxon>
        <taxon>Gammaproteobacteria</taxon>
        <taxon>Alteromonadales</taxon>
        <taxon>Alteromonadaceae</taxon>
        <taxon>Alteromonas/Salinimonas group</taxon>
        <taxon>Alteromonas</taxon>
    </lineage>
</organism>
<dbReference type="SMART" id="SM00829">
    <property type="entry name" value="PKS_ER"/>
    <property type="match status" value="1"/>
</dbReference>
<dbReference type="PROSITE" id="PS51007">
    <property type="entry name" value="CYTC"/>
    <property type="match status" value="1"/>
</dbReference>
<dbReference type="Gene3D" id="3.40.50.720">
    <property type="entry name" value="NAD(P)-binding Rossmann-like Domain"/>
    <property type="match status" value="1"/>
</dbReference>
<dbReference type="InterPro" id="IPR047109">
    <property type="entry name" value="CAD-like"/>
</dbReference>
<evidence type="ECO:0000256" key="7">
    <source>
        <dbReference type="RuleBase" id="RU361277"/>
    </source>
</evidence>
<dbReference type="PROSITE" id="PS00059">
    <property type="entry name" value="ADH_ZINC"/>
    <property type="match status" value="1"/>
</dbReference>
<dbReference type="InterPro" id="IPR013154">
    <property type="entry name" value="ADH-like_N"/>
</dbReference>
<dbReference type="SUPFAM" id="SSF51735">
    <property type="entry name" value="NAD(P)-binding Rossmann-fold domains"/>
    <property type="match status" value="1"/>
</dbReference>
<evidence type="ECO:0000256" key="1">
    <source>
        <dbReference type="ARBA" id="ARBA00001947"/>
    </source>
</evidence>
<dbReference type="Pfam" id="PF08240">
    <property type="entry name" value="ADH_N"/>
    <property type="match status" value="1"/>
</dbReference>
<evidence type="ECO:0000313" key="9">
    <source>
        <dbReference type="EMBL" id="NMH59099.1"/>
    </source>
</evidence>
<dbReference type="SUPFAM" id="SSF50129">
    <property type="entry name" value="GroES-like"/>
    <property type="match status" value="1"/>
</dbReference>
<reference evidence="9 10" key="1">
    <citation type="submission" date="2020-03" db="EMBL/GenBank/DDBJ databases">
        <title>Alteromonas ponticola sp. nov., isolated from seawater.</title>
        <authorList>
            <person name="Yoon J.-H."/>
            <person name="Kim Y.-O."/>
        </authorList>
    </citation>
    <scope>NUCLEOTIDE SEQUENCE [LARGE SCALE GENOMIC DNA]</scope>
    <source>
        <strain evidence="9 10">MYP5</strain>
    </source>
</reference>
<keyword evidence="5 6" id="KW-0408">Iron</keyword>
<dbReference type="RefSeq" id="WP_169209673.1">
    <property type="nucleotide sequence ID" value="NZ_JAATNW010000002.1"/>
</dbReference>
<dbReference type="PANTHER" id="PTHR42683">
    <property type="entry name" value="ALDEHYDE REDUCTASE"/>
    <property type="match status" value="1"/>
</dbReference>
<keyword evidence="6" id="KW-0349">Heme</keyword>
<dbReference type="InterPro" id="IPR002328">
    <property type="entry name" value="ADH_Zn_CS"/>
</dbReference>
<comment type="similarity">
    <text evidence="7">Belongs to the zinc-containing alcohol dehydrogenase family.</text>
</comment>
<evidence type="ECO:0000256" key="4">
    <source>
        <dbReference type="ARBA" id="ARBA00023002"/>
    </source>
</evidence>
<evidence type="ECO:0000256" key="5">
    <source>
        <dbReference type="ARBA" id="ARBA00023004"/>
    </source>
</evidence>
<sequence length="377" mass="41027">MKVFGFGAQDADKELTPLVFDRKDPRAGEVAFKVTYCGVCHSDLHQVRNDWKNTKYPCIPGHEVVGEVTEVGEGVTRFKKGDTIGVGCMVNSCMECEKCHDNVENYCQGPIGFTGTYNGPGKKEDQNTYGGYSSHMVVREEFGIKVPKGYDPKYVGPVLCAGITVYSPMKHWNVGKNTTLGVAGVGGLGHMAIKLGKALGAKVVALTRSEGKKDKLLNMGADEVIISENKDDMKAAAQSIDVLINTIPVPHDINPYVNLMKPDGSIVIVGNLINFENVVPAPLVVNRISIAGSLIGGIKETQEVLDICAEHDISPDIKMVKMQQINDVLDTLEKGNDSDFRHVIDMQSLHDEIDSLQDKATQVKNPDRGEVVNRKAS</sequence>
<dbReference type="CDD" id="cd05283">
    <property type="entry name" value="CAD1"/>
    <property type="match status" value="1"/>
</dbReference>
<keyword evidence="4" id="KW-0560">Oxidoreductase</keyword>
<feature type="domain" description="Cytochrome c" evidence="8">
    <location>
        <begin position="23"/>
        <end position="137"/>
    </location>
</feature>
<evidence type="ECO:0000313" key="10">
    <source>
        <dbReference type="Proteomes" id="UP000709336"/>
    </source>
</evidence>
<dbReference type="Proteomes" id="UP000709336">
    <property type="component" value="Unassembled WGS sequence"/>
</dbReference>
<dbReference type="InterPro" id="IPR020843">
    <property type="entry name" value="ER"/>
</dbReference>
<name>A0ABX1QY08_9ALTE</name>
<dbReference type="Gene3D" id="3.90.180.10">
    <property type="entry name" value="Medium-chain alcohol dehydrogenases, catalytic domain"/>
    <property type="match status" value="1"/>
</dbReference>
<protein>
    <submittedName>
        <fullName evidence="9">NAD(P)-dependent alcohol dehydrogenase</fullName>
    </submittedName>
</protein>
<comment type="caution">
    <text evidence="9">The sequence shown here is derived from an EMBL/GenBank/DDBJ whole genome shotgun (WGS) entry which is preliminary data.</text>
</comment>
<gene>
    <name evidence="9" type="ORF">HCJ96_03570</name>
</gene>
<accession>A0ABX1QY08</accession>
<dbReference type="EMBL" id="JAATNW010000002">
    <property type="protein sequence ID" value="NMH59099.1"/>
    <property type="molecule type" value="Genomic_DNA"/>
</dbReference>
<evidence type="ECO:0000259" key="8">
    <source>
        <dbReference type="PROSITE" id="PS51007"/>
    </source>
</evidence>
<dbReference type="InterPro" id="IPR013149">
    <property type="entry name" value="ADH-like_C"/>
</dbReference>